<organism evidence="1">
    <name type="scientific">Kuenenia stuttgartiensis</name>
    <dbReference type="NCBI Taxonomy" id="174633"/>
    <lineage>
        <taxon>Bacteria</taxon>
        <taxon>Pseudomonadati</taxon>
        <taxon>Planctomycetota</taxon>
        <taxon>Candidatus Brocadiia</taxon>
        <taxon>Candidatus Brocadiales</taxon>
        <taxon>Candidatus Brocadiaceae</taxon>
        <taxon>Candidatus Kuenenia</taxon>
    </lineage>
</organism>
<reference evidence="1" key="2">
    <citation type="submission" date="2006-01" db="EMBL/GenBank/DDBJ databases">
        <authorList>
            <person name="Genoscope"/>
        </authorList>
    </citation>
    <scope>NUCLEOTIDE SEQUENCE</scope>
</reference>
<gene>
    <name evidence="1" type="ORF">kuste2341</name>
</gene>
<accession>Q1Q695</accession>
<dbReference type="EMBL" id="CT573071">
    <property type="protein sequence ID" value="CAJ73086.1"/>
    <property type="molecule type" value="Genomic_DNA"/>
</dbReference>
<dbReference type="AlphaFoldDB" id="Q1Q695"/>
<proteinExistence type="predicted"/>
<protein>
    <submittedName>
        <fullName evidence="1">Uncharacterized protein</fullName>
    </submittedName>
</protein>
<name>Q1Q695_KUEST</name>
<evidence type="ECO:0000313" key="1">
    <source>
        <dbReference type="EMBL" id="CAJ73086.1"/>
    </source>
</evidence>
<reference evidence="1" key="1">
    <citation type="journal article" date="2006" name="Nature">
        <title>Deciphering the evolution and metabolism of an anammox bacterium from a community genome.</title>
        <authorList>
            <person name="Strous M."/>
            <person name="Pelletier E."/>
            <person name="Mangenot S."/>
            <person name="Rattei T."/>
            <person name="Lehner A."/>
            <person name="Taylor M.W."/>
            <person name="Horn M."/>
            <person name="Daims H."/>
            <person name="Bartol-Mavel D."/>
            <person name="Wincker P."/>
            <person name="Barbe V."/>
            <person name="Fonknechten N."/>
            <person name="Vallenet D."/>
            <person name="Segurens B."/>
            <person name="Schenowitz-Truong C."/>
            <person name="Medigue C."/>
            <person name="Collingro A."/>
            <person name="Snel B."/>
            <person name="Dutilh B.E."/>
            <person name="OpDenCamp H.J.M."/>
            <person name="vanDerDrift C."/>
            <person name="Cirpus I."/>
            <person name="vanDePas-Schoonen K.T."/>
            <person name="Harhangi H.R."/>
            <person name="vanNiftrik L."/>
            <person name="Schmid M."/>
            <person name="Keltjens J."/>
            <person name="vanDeVossenberg J."/>
            <person name="Kartal B."/>
            <person name="Meier H."/>
            <person name="Frishman D."/>
            <person name="Huynen M.A."/>
            <person name="Mewes H."/>
            <person name="Weissenbach J."/>
            <person name="Jetten M.S.M."/>
            <person name="Wagner M."/>
            <person name="LePaslier D."/>
        </authorList>
    </citation>
    <scope>NUCLEOTIDE SEQUENCE</scope>
</reference>
<sequence>MIASLCCNWRVRVTLQDWCAFNVYGIQNYCCPKEGYSGHGLQYLWNTTSKRKG</sequence>